<dbReference type="PROSITE" id="PS50237">
    <property type="entry name" value="HECT"/>
    <property type="match status" value="1"/>
</dbReference>
<reference evidence="11" key="1">
    <citation type="submission" date="2020-06" db="EMBL/GenBank/DDBJ databases">
        <authorList>
            <person name="Ji K."/>
            <person name="Li J."/>
        </authorList>
    </citation>
    <scope>NUCLEOTIDE SEQUENCE</scope>
    <source>
        <strain evidence="11">JKM2019</strain>
        <tissue evidence="11">Whole body</tissue>
    </source>
</reference>
<feature type="region of interest" description="Disordered" evidence="7">
    <location>
        <begin position="655"/>
        <end position="687"/>
    </location>
</feature>
<keyword evidence="5 6" id="KW-0833">Ubl conjugation pathway</keyword>
<feature type="compositionally biased region" description="Low complexity" evidence="7">
    <location>
        <begin position="656"/>
        <end position="676"/>
    </location>
</feature>
<dbReference type="GO" id="GO:0005737">
    <property type="term" value="C:cytoplasm"/>
    <property type="evidence" value="ECO:0007669"/>
    <property type="project" value="UniProtKB-ARBA"/>
</dbReference>
<evidence type="ECO:0000259" key="9">
    <source>
        <dbReference type="PROSITE" id="PS50020"/>
    </source>
</evidence>
<dbReference type="Proteomes" id="UP000828236">
    <property type="component" value="Unassembled WGS sequence"/>
</dbReference>
<dbReference type="PROSITE" id="PS50020">
    <property type="entry name" value="WW_DOMAIN_2"/>
    <property type="match status" value="3"/>
</dbReference>
<feature type="active site" description="Glycyl thioester intermediate" evidence="6">
    <location>
        <position position="1071"/>
    </location>
</feature>
<dbReference type="PROSITE" id="PS50004">
    <property type="entry name" value="C2"/>
    <property type="match status" value="1"/>
</dbReference>
<dbReference type="SMART" id="SM00239">
    <property type="entry name" value="C2"/>
    <property type="match status" value="1"/>
</dbReference>
<evidence type="ECO:0000259" key="8">
    <source>
        <dbReference type="PROSITE" id="PS50004"/>
    </source>
</evidence>
<organism evidence="11">
    <name type="scientific">Dermatophagoides farinae</name>
    <name type="common">American house dust mite</name>
    <dbReference type="NCBI Taxonomy" id="6954"/>
    <lineage>
        <taxon>Eukaryota</taxon>
        <taxon>Metazoa</taxon>
        <taxon>Ecdysozoa</taxon>
        <taxon>Arthropoda</taxon>
        <taxon>Chelicerata</taxon>
        <taxon>Arachnida</taxon>
        <taxon>Acari</taxon>
        <taxon>Acariformes</taxon>
        <taxon>Sarcoptiformes</taxon>
        <taxon>Astigmata</taxon>
        <taxon>Psoroptidia</taxon>
        <taxon>Analgoidea</taxon>
        <taxon>Pyroglyphidae</taxon>
        <taxon>Dermatophagoidinae</taxon>
        <taxon>Dermatophagoides</taxon>
    </lineage>
</organism>
<dbReference type="Pfam" id="PF00632">
    <property type="entry name" value="HECT"/>
    <property type="match status" value="1"/>
</dbReference>
<dbReference type="EC" id="2.3.2.26" evidence="3"/>
<dbReference type="CDD" id="cd08382">
    <property type="entry name" value="C2_Smurf-like"/>
    <property type="match status" value="1"/>
</dbReference>
<evidence type="ECO:0000256" key="6">
    <source>
        <dbReference type="PROSITE-ProRule" id="PRU00104"/>
    </source>
</evidence>
<gene>
    <name evidence="11" type="ORF">HUG17_5162</name>
</gene>
<dbReference type="Gene3D" id="2.20.70.10">
    <property type="match status" value="3"/>
</dbReference>
<feature type="region of interest" description="Disordered" evidence="7">
    <location>
        <begin position="436"/>
        <end position="505"/>
    </location>
</feature>
<comment type="pathway">
    <text evidence="2">Protein modification; protein ubiquitination.</text>
</comment>
<dbReference type="AlphaFoldDB" id="A0A9D4P1Y2"/>
<feature type="region of interest" description="Disordered" evidence="7">
    <location>
        <begin position="1"/>
        <end position="117"/>
    </location>
</feature>
<feature type="compositionally biased region" description="Polar residues" evidence="7">
    <location>
        <begin position="437"/>
        <end position="451"/>
    </location>
</feature>
<dbReference type="Gene3D" id="3.90.1750.10">
    <property type="entry name" value="Hect, E3 ligase catalytic domains"/>
    <property type="match status" value="1"/>
</dbReference>
<evidence type="ECO:0000256" key="3">
    <source>
        <dbReference type="ARBA" id="ARBA00012485"/>
    </source>
</evidence>
<dbReference type="InterPro" id="IPR035983">
    <property type="entry name" value="Hect_E3_ubiquitin_ligase"/>
</dbReference>
<dbReference type="SUPFAM" id="SSF51045">
    <property type="entry name" value="WW domain"/>
    <property type="match status" value="3"/>
</dbReference>
<dbReference type="Gene3D" id="2.60.40.150">
    <property type="entry name" value="C2 domain"/>
    <property type="match status" value="1"/>
</dbReference>
<dbReference type="Pfam" id="PF00397">
    <property type="entry name" value="WW"/>
    <property type="match status" value="2"/>
</dbReference>
<feature type="compositionally biased region" description="Low complexity" evidence="7">
    <location>
        <begin position="364"/>
        <end position="384"/>
    </location>
</feature>
<dbReference type="InterPro" id="IPR000569">
    <property type="entry name" value="HECT_dom"/>
</dbReference>
<feature type="region of interest" description="Disordered" evidence="7">
    <location>
        <begin position="133"/>
        <end position="159"/>
    </location>
</feature>
<evidence type="ECO:0000256" key="2">
    <source>
        <dbReference type="ARBA" id="ARBA00004906"/>
    </source>
</evidence>
<comment type="caution">
    <text evidence="11">The sequence shown here is derived from an EMBL/GenBank/DDBJ whole genome shotgun (WGS) entry which is preliminary data.</text>
</comment>
<dbReference type="CDD" id="cd00078">
    <property type="entry name" value="HECTc"/>
    <property type="match status" value="1"/>
</dbReference>
<dbReference type="SUPFAM" id="SSF49562">
    <property type="entry name" value="C2 domain (Calcium/lipid-binding domain, CaLB)"/>
    <property type="match status" value="1"/>
</dbReference>
<dbReference type="InterPro" id="IPR050409">
    <property type="entry name" value="E3_ubiq-protein_ligase"/>
</dbReference>
<dbReference type="FunFam" id="3.90.1750.10:FF:000079">
    <property type="entry name" value="E3 ubiquitin-protein ligase"/>
    <property type="match status" value="1"/>
</dbReference>
<feature type="compositionally biased region" description="Basic residues" evidence="7">
    <location>
        <begin position="452"/>
        <end position="466"/>
    </location>
</feature>
<feature type="compositionally biased region" description="Low complexity" evidence="7">
    <location>
        <begin position="321"/>
        <end position="333"/>
    </location>
</feature>
<feature type="domain" description="WW" evidence="9">
    <location>
        <begin position="557"/>
        <end position="590"/>
    </location>
</feature>
<dbReference type="GO" id="GO:0043161">
    <property type="term" value="P:proteasome-mediated ubiquitin-dependent protein catabolic process"/>
    <property type="evidence" value="ECO:0007669"/>
    <property type="project" value="TreeGrafter"/>
</dbReference>
<dbReference type="GO" id="GO:0016567">
    <property type="term" value="P:protein ubiquitination"/>
    <property type="evidence" value="ECO:0007669"/>
    <property type="project" value="TreeGrafter"/>
</dbReference>
<feature type="domain" description="WW" evidence="9">
    <location>
        <begin position="606"/>
        <end position="639"/>
    </location>
</feature>
<dbReference type="OrthoDB" id="423283at2759"/>
<dbReference type="GO" id="GO:0061630">
    <property type="term" value="F:ubiquitin protein ligase activity"/>
    <property type="evidence" value="ECO:0007669"/>
    <property type="project" value="UniProtKB-EC"/>
</dbReference>
<dbReference type="CDD" id="cd00201">
    <property type="entry name" value="WW"/>
    <property type="match status" value="3"/>
</dbReference>
<dbReference type="InterPro" id="IPR001202">
    <property type="entry name" value="WW_dom"/>
</dbReference>
<name>A0A9D4P1Y2_DERFA</name>
<dbReference type="FunFam" id="3.30.2410.10:FF:000014">
    <property type="entry name" value="E3 ubiquitin-protein ligase SMURF1"/>
    <property type="match status" value="1"/>
</dbReference>
<evidence type="ECO:0000259" key="10">
    <source>
        <dbReference type="PROSITE" id="PS50237"/>
    </source>
</evidence>
<dbReference type="SMART" id="SM00456">
    <property type="entry name" value="WW"/>
    <property type="match status" value="3"/>
</dbReference>
<dbReference type="GO" id="GO:0030514">
    <property type="term" value="P:negative regulation of BMP signaling pathway"/>
    <property type="evidence" value="ECO:0007669"/>
    <property type="project" value="TreeGrafter"/>
</dbReference>
<feature type="domain" description="WW" evidence="9">
    <location>
        <begin position="399"/>
        <end position="432"/>
    </location>
</feature>
<sequence length="1103" mass="125261">MKSKNKSSNRQYQQQQQQKHLLAKETLDNNRNNKMATQTIALSTSSQSKLTTSNQRNHRITVPSETDRHRKDNISSSNNSTASTSPITSTTGSPITHPTSTSPSSGKQTQQQQQQQSNINENMASNMVIDSPIHHQHSNSSCSNGQLPHPNRLQHHRRSHSQIVIASSNSQPVNCGSAAAEISKIRLNVFCAKNLVKRDFFSLPDPFCKITVDACPSNAITGNQCHTTDMCKDTLSPKWNKNYDLYLTKNDSLTISIWNQKKIHKKHGAGFLGCVKIMPNLIQSLKDAGYQRLDLHKFREEDPDIIKGQLVISMISRDTATTTNSTANNNNSSRHNNVTIANGGNHHHSHRNSAILQNMVVTTSSPTTTTTTASDNRANNNSNNQDAIVRSRNYVEGVDDLPDGWTECRTSNGRLYYINHVLRTTQWERPTLPAALTVSNSQTPSRPASRSVSRHQHQHLHLHHNHQQQQSSLDSTNTVSSVNSSPISQSTGPQQQRNNHQRRSTRHRNYLARNQLHEAVMTALNAANNNNNNCLISNSEVAIIDNNDNNNRTSSPPPMPVGYEMRTTPQGQVYFYQIDSGNSTWTDPRVPRELINMDINLDELVGPLGCGWEVRHTTGGRRYYVDHRNRTTQFTDPRLVSHSQMIINLIKSFSKNSQTSNNQPQQPQSNGSSTNHHSNHDHNNSNTKIKRTANANTAADDNLQNLKNGISSLPISQQQKRRNLVQKMSLLRQELQTFQPQSGHCRIEVSRDDIFEDSYRVILKLRPKDLRKRLMIKFKDEEGLDYGGIAREWLYMLSHEMLNPYYGLFQYTRDDIYTLQINPDSSINPDHLSYFHFVGRVMGIAVFHGHYIDGGFTLPFYKMLLNKPITLDDIESVDPELYRSLRWMLENDITTVVDMTFSVNHDSFGQIQVKELKPNGKDIIVTEKNKKEYVQMYVNFRFTHGIEQQFRALQKGFCELVPQHLLGNFDEKELELVIGGLGKIDLVDWKQHTRLKHCSPESNIVQWFWQAVDSFCEERRARLLQFVTGSSRVPLQGFKALQGSTGAAAPRLFTIHLIDADTENLPKAHTCFNRIDIPPYENYEKLFEKLTQAIEETCGFAVE</sequence>
<dbReference type="EMBL" id="SDOV01000004">
    <property type="protein sequence ID" value="KAH7642117.1"/>
    <property type="molecule type" value="Genomic_DNA"/>
</dbReference>
<dbReference type="Pfam" id="PF00168">
    <property type="entry name" value="C2"/>
    <property type="match status" value="1"/>
</dbReference>
<evidence type="ECO:0000256" key="5">
    <source>
        <dbReference type="ARBA" id="ARBA00022786"/>
    </source>
</evidence>
<evidence type="ECO:0000256" key="4">
    <source>
        <dbReference type="ARBA" id="ARBA00022679"/>
    </source>
</evidence>
<feature type="compositionally biased region" description="Low complexity" evidence="7">
    <location>
        <begin position="467"/>
        <end position="490"/>
    </location>
</feature>
<dbReference type="PROSITE" id="PS01159">
    <property type="entry name" value="WW_DOMAIN_1"/>
    <property type="match status" value="2"/>
</dbReference>
<evidence type="ECO:0000313" key="11">
    <source>
        <dbReference type="EMBL" id="KAH7642117.1"/>
    </source>
</evidence>
<dbReference type="PANTHER" id="PTHR11254">
    <property type="entry name" value="HECT DOMAIN UBIQUITIN-PROTEIN LIGASE"/>
    <property type="match status" value="1"/>
</dbReference>
<protein>
    <recommendedName>
        <fullName evidence="3">HECT-type E3 ubiquitin transferase</fullName>
        <ecNumber evidence="3">2.3.2.26</ecNumber>
    </recommendedName>
</protein>
<dbReference type="SUPFAM" id="SSF56204">
    <property type="entry name" value="Hect, E3 ligase catalytic domain"/>
    <property type="match status" value="1"/>
</dbReference>
<reference evidence="11" key="2">
    <citation type="journal article" date="2021" name="World Allergy Organ. J.">
        <title>Chromosome-level assembly of Dermatophagoides farinae genome and transcriptome reveals two novel allergens Der f 37 and Der f 39.</title>
        <authorList>
            <person name="Chen J."/>
            <person name="Cai Z."/>
            <person name="Fan D."/>
            <person name="Hu J."/>
            <person name="Hou Y."/>
            <person name="He Y."/>
            <person name="Zhang Z."/>
            <person name="Zhao Z."/>
            <person name="Gao P."/>
            <person name="Hu W."/>
            <person name="Sun J."/>
            <person name="Li J."/>
            <person name="Ji K."/>
        </authorList>
    </citation>
    <scope>NUCLEOTIDE SEQUENCE</scope>
    <source>
        <strain evidence="11">JKM2019</strain>
    </source>
</reference>
<dbReference type="InterPro" id="IPR035892">
    <property type="entry name" value="C2_domain_sf"/>
</dbReference>
<feature type="domain" description="C2" evidence="8">
    <location>
        <begin position="159"/>
        <end position="295"/>
    </location>
</feature>
<dbReference type="Gene3D" id="3.30.2410.10">
    <property type="entry name" value="Hect, E3 ligase catalytic domain"/>
    <property type="match status" value="1"/>
</dbReference>
<dbReference type="Gene3D" id="3.30.2160.10">
    <property type="entry name" value="Hect, E3 ligase catalytic domain"/>
    <property type="match status" value="1"/>
</dbReference>
<proteinExistence type="predicted"/>
<feature type="compositionally biased region" description="Low complexity" evidence="7">
    <location>
        <begin position="74"/>
        <end position="117"/>
    </location>
</feature>
<evidence type="ECO:0000256" key="1">
    <source>
        <dbReference type="ARBA" id="ARBA00000885"/>
    </source>
</evidence>
<dbReference type="InterPro" id="IPR036020">
    <property type="entry name" value="WW_dom_sf"/>
</dbReference>
<accession>A0A9D4P1Y2</accession>
<feature type="compositionally biased region" description="Polar residues" evidence="7">
    <location>
        <begin position="29"/>
        <end position="41"/>
    </location>
</feature>
<feature type="domain" description="HECT" evidence="10">
    <location>
        <begin position="766"/>
        <end position="1103"/>
    </location>
</feature>
<evidence type="ECO:0000256" key="7">
    <source>
        <dbReference type="SAM" id="MobiDB-lite"/>
    </source>
</evidence>
<feature type="region of interest" description="Disordered" evidence="7">
    <location>
        <begin position="364"/>
        <end position="387"/>
    </location>
</feature>
<dbReference type="SMART" id="SM00119">
    <property type="entry name" value="HECTc"/>
    <property type="match status" value="1"/>
</dbReference>
<dbReference type="FunFam" id="2.60.40.150:FF:000024">
    <property type="entry name" value="E3 ubiquitin-protein ligase"/>
    <property type="match status" value="1"/>
</dbReference>
<dbReference type="FunFam" id="3.30.2160.10:FF:000001">
    <property type="entry name" value="E3 ubiquitin-protein ligase NEDD4-like"/>
    <property type="match status" value="1"/>
</dbReference>
<comment type="catalytic activity">
    <reaction evidence="1">
        <text>S-ubiquitinyl-[E2 ubiquitin-conjugating enzyme]-L-cysteine + [acceptor protein]-L-lysine = [E2 ubiquitin-conjugating enzyme]-L-cysteine + N(6)-ubiquitinyl-[acceptor protein]-L-lysine.</text>
        <dbReference type="EC" id="2.3.2.26"/>
    </reaction>
</comment>
<dbReference type="PANTHER" id="PTHR11254:SF395">
    <property type="entry name" value="E3 UBIQUITIN-PROTEIN LIGASE SMURF1"/>
    <property type="match status" value="1"/>
</dbReference>
<dbReference type="InterPro" id="IPR000008">
    <property type="entry name" value="C2_dom"/>
</dbReference>
<feature type="region of interest" description="Disordered" evidence="7">
    <location>
        <begin position="321"/>
        <end position="350"/>
    </location>
</feature>
<feature type="compositionally biased region" description="Low complexity" evidence="7">
    <location>
        <begin position="42"/>
        <end position="53"/>
    </location>
</feature>
<keyword evidence="4" id="KW-0808">Transferase</keyword>